<dbReference type="InterPro" id="IPR020568">
    <property type="entry name" value="Ribosomal_Su5_D2-typ_SF"/>
</dbReference>
<evidence type="ECO:0000256" key="3">
    <source>
        <dbReference type="ARBA" id="ARBA00006678"/>
    </source>
</evidence>
<dbReference type="GO" id="GO:0034473">
    <property type="term" value="P:U1 snRNA 3'-end processing"/>
    <property type="evidence" value="ECO:0007669"/>
    <property type="project" value="TreeGrafter"/>
</dbReference>
<dbReference type="Proteomes" id="UP000789739">
    <property type="component" value="Unassembled WGS sequence"/>
</dbReference>
<evidence type="ECO:0000313" key="14">
    <source>
        <dbReference type="Proteomes" id="UP000789739"/>
    </source>
</evidence>
<keyword evidence="7" id="KW-0271">Exosome</keyword>
<feature type="domain" description="Exoribonuclease phosphorolytic" evidence="12">
    <location>
        <begin position="190"/>
        <end position="257"/>
    </location>
</feature>
<name>A0A9N9FNK8_9GLOM</name>
<evidence type="ECO:0000256" key="1">
    <source>
        <dbReference type="ARBA" id="ARBA00004496"/>
    </source>
</evidence>
<keyword evidence="8" id="KW-0694">RNA-binding</keyword>
<comment type="similarity">
    <text evidence="3">Belongs to the RNase PH family.</text>
</comment>
<dbReference type="SUPFAM" id="SSF55666">
    <property type="entry name" value="Ribonuclease PH domain 2-like"/>
    <property type="match status" value="1"/>
</dbReference>
<evidence type="ECO:0000256" key="7">
    <source>
        <dbReference type="ARBA" id="ARBA00022835"/>
    </source>
</evidence>
<dbReference type="GO" id="GO:0035925">
    <property type="term" value="F:mRNA 3'-UTR AU-rich region binding"/>
    <property type="evidence" value="ECO:0007669"/>
    <property type="project" value="TreeGrafter"/>
</dbReference>
<reference evidence="13" key="1">
    <citation type="submission" date="2021-06" db="EMBL/GenBank/DDBJ databases">
        <authorList>
            <person name="Kallberg Y."/>
            <person name="Tangrot J."/>
            <person name="Rosling A."/>
        </authorList>
    </citation>
    <scope>NUCLEOTIDE SEQUENCE</scope>
    <source>
        <strain evidence="13">BR232B</strain>
    </source>
</reference>
<proteinExistence type="inferred from homology"/>
<evidence type="ECO:0000256" key="5">
    <source>
        <dbReference type="ARBA" id="ARBA00022490"/>
    </source>
</evidence>
<keyword evidence="9" id="KW-0539">Nucleus</keyword>
<feature type="domain" description="Exoribonuclease phosphorolytic" evidence="11">
    <location>
        <begin position="32"/>
        <end position="164"/>
    </location>
</feature>
<dbReference type="GO" id="GO:0000177">
    <property type="term" value="C:cytoplasmic exosome (RNase complex)"/>
    <property type="evidence" value="ECO:0007669"/>
    <property type="project" value="TreeGrafter"/>
</dbReference>
<accession>A0A9N9FNK8</accession>
<dbReference type="GO" id="GO:0000176">
    <property type="term" value="C:nuclear exosome (RNase complex)"/>
    <property type="evidence" value="ECO:0007669"/>
    <property type="project" value="TreeGrafter"/>
</dbReference>
<dbReference type="OrthoDB" id="10264038at2759"/>
<keyword evidence="6" id="KW-0698">rRNA processing</keyword>
<protein>
    <recommendedName>
        <fullName evidence="4">Exosome complex component RRP45</fullName>
    </recommendedName>
    <alternativeName>
        <fullName evidence="10">Ribosomal RNA-processing protein 45</fullName>
    </alternativeName>
</protein>
<evidence type="ECO:0000256" key="10">
    <source>
        <dbReference type="ARBA" id="ARBA00077933"/>
    </source>
</evidence>
<dbReference type="InterPro" id="IPR015847">
    <property type="entry name" value="ExoRNase_PH_dom2"/>
</dbReference>
<evidence type="ECO:0000259" key="12">
    <source>
        <dbReference type="Pfam" id="PF03725"/>
    </source>
</evidence>
<evidence type="ECO:0000259" key="11">
    <source>
        <dbReference type="Pfam" id="PF01138"/>
    </source>
</evidence>
<dbReference type="GO" id="GO:0016075">
    <property type="term" value="P:rRNA catabolic process"/>
    <property type="evidence" value="ECO:0007669"/>
    <property type="project" value="TreeGrafter"/>
</dbReference>
<dbReference type="GO" id="GO:0034475">
    <property type="term" value="P:U4 snRNA 3'-end processing"/>
    <property type="evidence" value="ECO:0007669"/>
    <property type="project" value="TreeGrafter"/>
</dbReference>
<dbReference type="InterPro" id="IPR027408">
    <property type="entry name" value="PNPase/RNase_PH_dom_sf"/>
</dbReference>
<dbReference type="InterPro" id="IPR001247">
    <property type="entry name" value="ExoRNase_PH_dom1"/>
</dbReference>
<dbReference type="FunFam" id="3.30.230.70:FF:000005">
    <property type="entry name" value="Exosome complex component RRP45"/>
    <property type="match status" value="1"/>
</dbReference>
<dbReference type="Pfam" id="PF01138">
    <property type="entry name" value="RNase_PH"/>
    <property type="match status" value="1"/>
</dbReference>
<dbReference type="GO" id="GO:0071028">
    <property type="term" value="P:nuclear mRNA surveillance"/>
    <property type="evidence" value="ECO:0007669"/>
    <property type="project" value="TreeGrafter"/>
</dbReference>
<dbReference type="PANTHER" id="PTHR11097">
    <property type="entry name" value="EXOSOME COMPLEX EXONUCLEASE RIBOSOMAL RNA PROCESSING PROTEIN"/>
    <property type="match status" value="1"/>
</dbReference>
<dbReference type="GO" id="GO:0000467">
    <property type="term" value="P:exonucleolytic trimming to generate mature 3'-end of 5.8S rRNA from tricistronic rRNA transcript (SSU-rRNA, 5.8S rRNA, LSU-rRNA)"/>
    <property type="evidence" value="ECO:0007669"/>
    <property type="project" value="TreeGrafter"/>
</dbReference>
<dbReference type="Pfam" id="PF03725">
    <property type="entry name" value="RNase_PH_C"/>
    <property type="match status" value="1"/>
</dbReference>
<dbReference type="GO" id="GO:0071035">
    <property type="term" value="P:nuclear polyadenylation-dependent rRNA catabolic process"/>
    <property type="evidence" value="ECO:0007669"/>
    <property type="project" value="TreeGrafter"/>
</dbReference>
<dbReference type="InterPro" id="IPR036345">
    <property type="entry name" value="ExoRNase_PH_dom2_sf"/>
</dbReference>
<evidence type="ECO:0000256" key="9">
    <source>
        <dbReference type="ARBA" id="ARBA00023242"/>
    </source>
</evidence>
<keyword evidence="14" id="KW-1185">Reference proteome</keyword>
<gene>
    <name evidence="13" type="ORF">PBRASI_LOCUS4825</name>
</gene>
<dbReference type="GO" id="GO:0034476">
    <property type="term" value="P:U5 snRNA 3'-end processing"/>
    <property type="evidence" value="ECO:0007669"/>
    <property type="project" value="TreeGrafter"/>
</dbReference>
<sequence>MVKETEPSIPEKAFILQALKEGYRLDCRNKIEFRNIEINLGREFGHAEVQLGSTRVFAKVSCEVTRPYEGRPTEGILVLNTEMSPMAIPSLEPGRPSEDEVLASRIIEKALKRSDAIDTEGLCIIAGEKVWTIRIDIHFLDHDGNIVDAACIAALTALSHFRRPDVTVVGTDVTIHSLESRNPVPLTIHHMPICVTFAFFDNGNLFVVDPLHREEQVREGDMTLTINSYQEICAISKAGGIPLELKTIVECSEIAASKVENITALIKAALKQDAQKRFVHYQI</sequence>
<evidence type="ECO:0000256" key="2">
    <source>
        <dbReference type="ARBA" id="ARBA00004604"/>
    </source>
</evidence>
<evidence type="ECO:0000313" key="13">
    <source>
        <dbReference type="EMBL" id="CAG8545752.1"/>
    </source>
</evidence>
<evidence type="ECO:0000256" key="8">
    <source>
        <dbReference type="ARBA" id="ARBA00022884"/>
    </source>
</evidence>
<dbReference type="GO" id="GO:0005730">
    <property type="term" value="C:nucleolus"/>
    <property type="evidence" value="ECO:0007669"/>
    <property type="project" value="UniProtKB-SubCell"/>
</dbReference>
<dbReference type="AlphaFoldDB" id="A0A9N9FNK8"/>
<dbReference type="GO" id="GO:0071038">
    <property type="term" value="P:TRAMP-dependent tRNA surveillance pathway"/>
    <property type="evidence" value="ECO:0007669"/>
    <property type="project" value="TreeGrafter"/>
</dbReference>
<comment type="caution">
    <text evidence="13">The sequence shown here is derived from an EMBL/GenBank/DDBJ whole genome shotgun (WGS) entry which is preliminary data.</text>
</comment>
<evidence type="ECO:0000256" key="4">
    <source>
        <dbReference type="ARBA" id="ARBA00019572"/>
    </source>
</evidence>
<dbReference type="SUPFAM" id="SSF54211">
    <property type="entry name" value="Ribosomal protein S5 domain 2-like"/>
    <property type="match status" value="1"/>
</dbReference>
<dbReference type="EMBL" id="CAJVPI010000523">
    <property type="protein sequence ID" value="CAG8545752.1"/>
    <property type="molecule type" value="Genomic_DNA"/>
</dbReference>
<comment type="subcellular location">
    <subcellularLocation>
        <location evidence="1">Cytoplasm</location>
    </subcellularLocation>
    <subcellularLocation>
        <location evidence="2">Nucleus</location>
        <location evidence="2">Nucleolus</location>
    </subcellularLocation>
</comment>
<dbReference type="PANTHER" id="PTHR11097:SF14">
    <property type="entry name" value="EXOSOME COMPLEX COMPONENT RRP45"/>
    <property type="match status" value="1"/>
</dbReference>
<dbReference type="InterPro" id="IPR033100">
    <property type="entry name" value="Rrp45"/>
</dbReference>
<dbReference type="InterPro" id="IPR050590">
    <property type="entry name" value="Exosome_comp_Rrp42_subfam"/>
</dbReference>
<evidence type="ECO:0000256" key="6">
    <source>
        <dbReference type="ARBA" id="ARBA00022552"/>
    </source>
</evidence>
<dbReference type="CDD" id="cd11368">
    <property type="entry name" value="RNase_PH_RRP45"/>
    <property type="match status" value="1"/>
</dbReference>
<organism evidence="13 14">
    <name type="scientific">Paraglomus brasilianum</name>
    <dbReference type="NCBI Taxonomy" id="144538"/>
    <lineage>
        <taxon>Eukaryota</taxon>
        <taxon>Fungi</taxon>
        <taxon>Fungi incertae sedis</taxon>
        <taxon>Mucoromycota</taxon>
        <taxon>Glomeromycotina</taxon>
        <taxon>Glomeromycetes</taxon>
        <taxon>Paraglomerales</taxon>
        <taxon>Paraglomeraceae</taxon>
        <taxon>Paraglomus</taxon>
    </lineage>
</organism>
<keyword evidence="5" id="KW-0963">Cytoplasm</keyword>
<dbReference type="Gene3D" id="3.30.230.70">
    <property type="entry name" value="GHMP Kinase, N-terminal domain"/>
    <property type="match status" value="1"/>
</dbReference>